<dbReference type="AlphaFoldDB" id="A0A1V6TSM4"/>
<accession>A0A1V6TSM4</accession>
<dbReference type="Gene3D" id="1.25.40.10">
    <property type="entry name" value="Tetratricopeptide repeat domain"/>
    <property type="match status" value="1"/>
</dbReference>
<dbReference type="Proteomes" id="UP000191285">
    <property type="component" value="Unassembled WGS sequence"/>
</dbReference>
<dbReference type="Gene3D" id="1.20.58.320">
    <property type="entry name" value="TPR-like"/>
    <property type="match status" value="1"/>
</dbReference>
<keyword evidence="2" id="KW-1185">Reference proteome</keyword>
<gene>
    <name evidence="1" type="ORF">PENSTE_c002G02163</name>
</gene>
<dbReference type="Pfam" id="PF06041">
    <property type="entry name" value="DUF924"/>
    <property type="match status" value="1"/>
</dbReference>
<evidence type="ECO:0000313" key="2">
    <source>
        <dbReference type="Proteomes" id="UP000191285"/>
    </source>
</evidence>
<dbReference type="SUPFAM" id="SSF48452">
    <property type="entry name" value="TPR-like"/>
    <property type="match status" value="1"/>
</dbReference>
<sequence length="179" mass="20687">MNRSSMLIKTYGNVLDFWFGAKTSRDYLKEKSFWYGSPSDDAYVRRNLGESYNKAKQGELDSWKSAGEGEGALALILLLDQVPRNIFRDTPEAYATDSDAIKVAQFAIEKGWDKSMPVIQRRYLYSPFNHSENLRDQETSVKLFTGLGDPYHLHWAKNFHDLIKINGRFTHRDRILGRS</sequence>
<dbReference type="OrthoDB" id="414698at2759"/>
<dbReference type="InterPro" id="IPR011990">
    <property type="entry name" value="TPR-like_helical_dom_sf"/>
</dbReference>
<organism evidence="1 2">
    <name type="scientific">Penicillium steckii</name>
    <dbReference type="NCBI Taxonomy" id="303698"/>
    <lineage>
        <taxon>Eukaryota</taxon>
        <taxon>Fungi</taxon>
        <taxon>Dikarya</taxon>
        <taxon>Ascomycota</taxon>
        <taxon>Pezizomycotina</taxon>
        <taxon>Eurotiomycetes</taxon>
        <taxon>Eurotiomycetidae</taxon>
        <taxon>Eurotiales</taxon>
        <taxon>Aspergillaceae</taxon>
        <taxon>Penicillium</taxon>
    </lineage>
</organism>
<name>A0A1V6TSM4_9EURO</name>
<dbReference type="STRING" id="303698.A0A1V6TSM4"/>
<evidence type="ECO:0008006" key="3">
    <source>
        <dbReference type="Google" id="ProtNLM"/>
    </source>
</evidence>
<proteinExistence type="predicted"/>
<dbReference type="EMBL" id="MLKD01000002">
    <property type="protein sequence ID" value="OQE29395.1"/>
    <property type="molecule type" value="Genomic_DNA"/>
</dbReference>
<dbReference type="InterPro" id="IPR010323">
    <property type="entry name" value="DUF924"/>
</dbReference>
<protein>
    <recommendedName>
        <fullName evidence="3">DUF924-domain-containing protein</fullName>
    </recommendedName>
</protein>
<evidence type="ECO:0000313" key="1">
    <source>
        <dbReference type="EMBL" id="OQE29395.1"/>
    </source>
</evidence>
<comment type="caution">
    <text evidence="1">The sequence shown here is derived from an EMBL/GenBank/DDBJ whole genome shotgun (WGS) entry which is preliminary data.</text>
</comment>
<reference evidence="2" key="1">
    <citation type="journal article" date="2017" name="Nat. Microbiol.">
        <title>Global analysis of biosynthetic gene clusters reveals vast potential of secondary metabolite production in Penicillium species.</title>
        <authorList>
            <person name="Nielsen J.C."/>
            <person name="Grijseels S."/>
            <person name="Prigent S."/>
            <person name="Ji B."/>
            <person name="Dainat J."/>
            <person name="Nielsen K.F."/>
            <person name="Frisvad J.C."/>
            <person name="Workman M."/>
            <person name="Nielsen J."/>
        </authorList>
    </citation>
    <scope>NUCLEOTIDE SEQUENCE [LARGE SCALE GENOMIC DNA]</scope>
    <source>
        <strain evidence="2">IBT 24891</strain>
    </source>
</reference>